<gene>
    <name evidence="1" type="ORF">NCTC11343_00141</name>
</gene>
<accession>A0A2X2IMU0</accession>
<dbReference type="Proteomes" id="UP000251241">
    <property type="component" value="Unassembled WGS sequence"/>
</dbReference>
<organism evidence="1 2">
    <name type="scientific">Sphingobacterium multivorum</name>
    <dbReference type="NCBI Taxonomy" id="28454"/>
    <lineage>
        <taxon>Bacteria</taxon>
        <taxon>Pseudomonadati</taxon>
        <taxon>Bacteroidota</taxon>
        <taxon>Sphingobacteriia</taxon>
        <taxon>Sphingobacteriales</taxon>
        <taxon>Sphingobacteriaceae</taxon>
        <taxon>Sphingobacterium</taxon>
    </lineage>
</organism>
<dbReference type="SUPFAM" id="SSF53474">
    <property type="entry name" value="alpha/beta-Hydrolases"/>
    <property type="match status" value="1"/>
</dbReference>
<protein>
    <recommendedName>
        <fullName evidence="3">Prolyl oligopeptidase family</fullName>
    </recommendedName>
</protein>
<dbReference type="InterPro" id="IPR029058">
    <property type="entry name" value="AB_hydrolase_fold"/>
</dbReference>
<reference evidence="1 2" key="1">
    <citation type="submission" date="2018-06" db="EMBL/GenBank/DDBJ databases">
        <authorList>
            <consortium name="Pathogen Informatics"/>
            <person name="Doyle S."/>
        </authorList>
    </citation>
    <scope>NUCLEOTIDE SEQUENCE [LARGE SCALE GENOMIC DNA]</scope>
    <source>
        <strain evidence="1 2">NCTC11343</strain>
    </source>
</reference>
<dbReference type="AlphaFoldDB" id="A0A2X2IMU0"/>
<evidence type="ECO:0008006" key="3">
    <source>
        <dbReference type="Google" id="ProtNLM"/>
    </source>
</evidence>
<sequence length="105" mass="12267">MLLTLFNARRLEEGVNYSDTTRICTLKDIPILTYHGTDNEIAIHETERIAESLKKCNVNMIFHRIAGEGHGTQYLYETEPWIYEWLLIQRKTSNNNTPIKKISNN</sequence>
<evidence type="ECO:0000313" key="1">
    <source>
        <dbReference type="EMBL" id="SPZ83622.1"/>
    </source>
</evidence>
<name>A0A2X2IMU0_SPHMU</name>
<dbReference type="Gene3D" id="3.40.50.1820">
    <property type="entry name" value="alpha/beta hydrolase"/>
    <property type="match status" value="1"/>
</dbReference>
<proteinExistence type="predicted"/>
<evidence type="ECO:0000313" key="2">
    <source>
        <dbReference type="Proteomes" id="UP000251241"/>
    </source>
</evidence>
<dbReference type="EMBL" id="UAUU01000002">
    <property type="protein sequence ID" value="SPZ83622.1"/>
    <property type="molecule type" value="Genomic_DNA"/>
</dbReference>